<dbReference type="GeneID" id="59254652"/>
<evidence type="ECO:0000313" key="1">
    <source>
        <dbReference type="EMBL" id="KAF5878348.1"/>
    </source>
</evidence>
<accession>A0A8H6B2M5</accession>
<keyword evidence="2" id="KW-1185">Reference proteome</keyword>
<dbReference type="EMBL" id="JABFCT010000002">
    <property type="protein sequence ID" value="KAF5878348.1"/>
    <property type="molecule type" value="Genomic_DNA"/>
</dbReference>
<organism evidence="1 2">
    <name type="scientific">Botrytis fragariae</name>
    <dbReference type="NCBI Taxonomy" id="1964551"/>
    <lineage>
        <taxon>Eukaryota</taxon>
        <taxon>Fungi</taxon>
        <taxon>Dikarya</taxon>
        <taxon>Ascomycota</taxon>
        <taxon>Pezizomycotina</taxon>
        <taxon>Leotiomycetes</taxon>
        <taxon>Helotiales</taxon>
        <taxon>Sclerotiniaceae</taxon>
        <taxon>Botrytis</taxon>
    </lineage>
</organism>
<name>A0A8H6B2M5_9HELO</name>
<comment type="caution">
    <text evidence="1">The sequence shown here is derived from an EMBL/GenBank/DDBJ whole genome shotgun (WGS) entry which is preliminary data.</text>
</comment>
<proteinExistence type="predicted"/>
<dbReference type="RefSeq" id="XP_037197293.1">
    <property type="nucleotide sequence ID" value="XM_037330960.1"/>
</dbReference>
<evidence type="ECO:0000313" key="2">
    <source>
        <dbReference type="Proteomes" id="UP000531561"/>
    </source>
</evidence>
<sequence>MSRDAERKMDVEKSVAGEASDVYFSRRSKDAELIHSLSDDVGRRSRCLNVHANSSNVKTIEKYHALSTISLRLCLCVMSFSRIHRS</sequence>
<reference evidence="1 2" key="1">
    <citation type="journal article" date="2020" name="Phytopathology">
        <title>A high-quality genome resource of Botrytis fragariae, a new and rapidly spreading fungal pathogen causing strawberry gray mold in the U.S.A.</title>
        <authorList>
            <person name="Wu Y."/>
            <person name="Saski C.A."/>
            <person name="Schnabel G."/>
            <person name="Xiao S."/>
            <person name="Hu M."/>
        </authorList>
    </citation>
    <scope>NUCLEOTIDE SEQUENCE [LARGE SCALE GENOMIC DNA]</scope>
    <source>
        <strain evidence="1 2">BVB16</strain>
    </source>
</reference>
<dbReference type="AlphaFoldDB" id="A0A8H6B2M5"/>
<dbReference type="Proteomes" id="UP000531561">
    <property type="component" value="Unassembled WGS sequence"/>
</dbReference>
<gene>
    <name evidence="1" type="ORF">Bfra_000514</name>
</gene>
<protein>
    <submittedName>
        <fullName evidence="1">Uncharacterized protein</fullName>
    </submittedName>
</protein>